<reference evidence="9" key="1">
    <citation type="thesis" date="2015" institute="Rutgers" country="The State University of New Jersey, 14 College Farm Rd., New Brunswick, NJ, USA">
        <title>Ammonia toxicity in bacteria and its implications for treatment of and resource recovery from highly nitrogenous organic wastes.</title>
        <authorList>
            <person name="Luther A.K."/>
        </authorList>
    </citation>
    <scope>NUCLEOTIDE SEQUENCE</scope>
    <source>
        <strain evidence="9">RT-10B</strain>
    </source>
</reference>
<keyword evidence="1 7" id="KW-1003">Cell membrane</keyword>
<comment type="catalytic activity">
    <reaction evidence="7">
        <text>a peptidoglycan chain = a peptidoglycan chain with N-acetyl-1,6-anhydromuramyl-[peptide] at the reducing end + a peptidoglycan chain with N-acetylglucosamine at the non-reducing end.</text>
        <dbReference type="EC" id="4.2.2.29"/>
    </reaction>
</comment>
<keyword evidence="6 7" id="KW-0961">Cell wall biogenesis/degradation</keyword>
<proteinExistence type="inferred from homology"/>
<dbReference type="EC" id="4.2.2.29" evidence="7"/>
<sequence length="395" mass="45554">MSLERKLPVSRRETQSKKVLRKRKKKKKIRVFRLLIVIFVFLAIVATVGNLYYKRASKAVDPKTNKEIIVEIPEGSRAKDISTILRDKKLIRNKRVFISNVKNSKNAEKVKAGKYKLSQNMDNKAIIDKLVAGKVYQDGIKVTFPEGSVSTDIVDKLVKSGLGKRETYVSLFRNPKEFSKKYTFLSNNKITTLEGFLYPETYFFKKGTSEKQVFEKMLAEFEKKYNKNIMPIVEKNKLDFYDTIIMASIVEKEAINDEDRDTIAGVFYNRLDKKMKLQSDAVLQYGLPERKSRVLYKDLKVETPYNLYLNAGLPPTPVANPGLESLMAAASPKKTDYLYFVTGTDGKNYYSKTFEEHKVHADKYRKDLDEQELKNKKETNKSKESSKEKSSSDKK</sequence>
<dbReference type="Proteomes" id="UP000241434">
    <property type="component" value="Unassembled WGS sequence"/>
</dbReference>
<keyword evidence="10" id="KW-1185">Reference proteome</keyword>
<dbReference type="GO" id="GO:0009252">
    <property type="term" value="P:peptidoglycan biosynthetic process"/>
    <property type="evidence" value="ECO:0007669"/>
    <property type="project" value="UniProtKB-UniRule"/>
</dbReference>
<feature type="compositionally biased region" description="Basic and acidic residues" evidence="8">
    <location>
        <begin position="1"/>
        <end position="16"/>
    </location>
</feature>
<dbReference type="CDD" id="cd08010">
    <property type="entry name" value="MltG_like"/>
    <property type="match status" value="1"/>
</dbReference>
<dbReference type="GO" id="GO:0005886">
    <property type="term" value="C:plasma membrane"/>
    <property type="evidence" value="ECO:0007669"/>
    <property type="project" value="UniProtKB-SubCell"/>
</dbReference>
<dbReference type="Gene3D" id="3.30.160.60">
    <property type="entry name" value="Classic Zinc Finger"/>
    <property type="match status" value="1"/>
</dbReference>
<feature type="transmembrane region" description="Helical" evidence="7">
    <location>
        <begin position="31"/>
        <end position="53"/>
    </location>
</feature>
<keyword evidence="4 7" id="KW-0472">Membrane</keyword>
<dbReference type="Gene3D" id="3.30.1490.480">
    <property type="entry name" value="Endolytic murein transglycosylase"/>
    <property type="match status" value="1"/>
</dbReference>
<comment type="similarity">
    <text evidence="7">Belongs to the transglycosylase MltG family.</text>
</comment>
<evidence type="ECO:0000256" key="3">
    <source>
        <dbReference type="ARBA" id="ARBA00022989"/>
    </source>
</evidence>
<keyword evidence="3 7" id="KW-1133">Transmembrane helix</keyword>
<dbReference type="AlphaFoldDB" id="A0A2P7Q151"/>
<evidence type="ECO:0000256" key="4">
    <source>
        <dbReference type="ARBA" id="ARBA00023136"/>
    </source>
</evidence>
<comment type="caution">
    <text evidence="9">The sequence shown here is derived from an EMBL/GenBank/DDBJ whole genome shotgun (WGS) entry which is preliminary data.</text>
</comment>
<dbReference type="GO" id="GO:0071555">
    <property type="term" value="P:cell wall organization"/>
    <property type="evidence" value="ECO:0007669"/>
    <property type="project" value="UniProtKB-KW"/>
</dbReference>
<evidence type="ECO:0000256" key="1">
    <source>
        <dbReference type="ARBA" id="ARBA00022475"/>
    </source>
</evidence>
<evidence type="ECO:0000313" key="10">
    <source>
        <dbReference type="Proteomes" id="UP000241434"/>
    </source>
</evidence>
<dbReference type="NCBIfam" id="TIGR00247">
    <property type="entry name" value="endolytic transglycosylase MltG"/>
    <property type="match status" value="1"/>
</dbReference>
<dbReference type="Pfam" id="PF02618">
    <property type="entry name" value="YceG"/>
    <property type="match status" value="1"/>
</dbReference>
<keyword evidence="2 7" id="KW-0812">Transmembrane</keyword>
<accession>A0A2P7Q151</accession>
<feature type="region of interest" description="Disordered" evidence="8">
    <location>
        <begin position="1"/>
        <end position="20"/>
    </location>
</feature>
<feature type="region of interest" description="Disordered" evidence="8">
    <location>
        <begin position="361"/>
        <end position="395"/>
    </location>
</feature>
<evidence type="ECO:0000256" key="7">
    <source>
        <dbReference type="HAMAP-Rule" id="MF_02065"/>
    </source>
</evidence>
<dbReference type="InterPro" id="IPR003770">
    <property type="entry name" value="MLTG-like"/>
</dbReference>
<evidence type="ECO:0000256" key="5">
    <source>
        <dbReference type="ARBA" id="ARBA00023239"/>
    </source>
</evidence>
<comment type="function">
    <text evidence="7">Functions as a peptidoglycan terminase that cleaves nascent peptidoglycan strands endolytically to terminate their elongation.</text>
</comment>
<dbReference type="EMBL" id="JYGE01000003">
    <property type="protein sequence ID" value="PSJ31694.1"/>
    <property type="molecule type" value="Genomic_DNA"/>
</dbReference>
<organism evidence="9 10">
    <name type="scientific">Peptostreptococcus russellii</name>
    <dbReference type="NCBI Taxonomy" id="215200"/>
    <lineage>
        <taxon>Bacteria</taxon>
        <taxon>Bacillati</taxon>
        <taxon>Bacillota</taxon>
        <taxon>Clostridia</taxon>
        <taxon>Peptostreptococcales</taxon>
        <taxon>Peptostreptococcaceae</taxon>
        <taxon>Peptostreptococcus</taxon>
    </lineage>
</organism>
<evidence type="ECO:0000256" key="8">
    <source>
        <dbReference type="SAM" id="MobiDB-lite"/>
    </source>
</evidence>
<evidence type="ECO:0000256" key="6">
    <source>
        <dbReference type="ARBA" id="ARBA00023316"/>
    </source>
</evidence>
<comment type="subcellular location">
    <subcellularLocation>
        <location evidence="7">Cell membrane</location>
        <topology evidence="7">Single-pass membrane protein</topology>
    </subcellularLocation>
</comment>
<evidence type="ECO:0000313" key="9">
    <source>
        <dbReference type="EMBL" id="PSJ31694.1"/>
    </source>
</evidence>
<dbReference type="HAMAP" id="MF_02065">
    <property type="entry name" value="MltG"/>
    <property type="match status" value="1"/>
</dbReference>
<keyword evidence="5 7" id="KW-0456">Lyase</keyword>
<name>A0A2P7Q151_9FIRM</name>
<gene>
    <name evidence="7" type="primary">mltG</name>
    <name evidence="9" type="ORF">UF10_03425</name>
</gene>
<dbReference type="PANTHER" id="PTHR30518">
    <property type="entry name" value="ENDOLYTIC MUREIN TRANSGLYCOSYLASE"/>
    <property type="match status" value="1"/>
</dbReference>
<dbReference type="GO" id="GO:0008932">
    <property type="term" value="F:lytic endotransglycosylase activity"/>
    <property type="evidence" value="ECO:0007669"/>
    <property type="project" value="UniProtKB-UniRule"/>
</dbReference>
<evidence type="ECO:0000256" key="2">
    <source>
        <dbReference type="ARBA" id="ARBA00022692"/>
    </source>
</evidence>
<dbReference type="PANTHER" id="PTHR30518:SF2">
    <property type="entry name" value="ENDOLYTIC MUREIN TRANSGLYCOSYLASE"/>
    <property type="match status" value="1"/>
</dbReference>
<feature type="site" description="Important for catalytic activity" evidence="7">
    <location>
        <position position="253"/>
    </location>
</feature>
<protein>
    <recommendedName>
        <fullName evidence="7">Endolytic murein transglycosylase</fullName>
        <ecNumber evidence="7">4.2.2.29</ecNumber>
    </recommendedName>
    <alternativeName>
        <fullName evidence="7">Peptidoglycan lytic transglycosylase</fullName>
    </alternativeName>
    <alternativeName>
        <fullName evidence="7">Peptidoglycan polymerization terminase</fullName>
    </alternativeName>
</protein>